<keyword evidence="2" id="KW-0004">4Fe-4S</keyword>
<comment type="cofactor">
    <cofactor evidence="1">
        <name>[4Fe-4S] cluster</name>
        <dbReference type="ChEBI" id="CHEBI:49883"/>
    </cofactor>
</comment>
<keyword evidence="3" id="KW-0949">S-adenosyl-L-methionine</keyword>
<evidence type="ECO:0000256" key="2">
    <source>
        <dbReference type="ARBA" id="ARBA00022485"/>
    </source>
</evidence>
<dbReference type="SMART" id="SM00729">
    <property type="entry name" value="Elp3"/>
    <property type="match status" value="1"/>
</dbReference>
<dbReference type="Pfam" id="PF16199">
    <property type="entry name" value="Radical_SAM_C"/>
    <property type="match status" value="1"/>
</dbReference>
<dbReference type="SFLD" id="SFLDS00029">
    <property type="entry name" value="Radical_SAM"/>
    <property type="match status" value="1"/>
</dbReference>
<evidence type="ECO:0000313" key="8">
    <source>
        <dbReference type="EMBL" id="GAX87133.1"/>
    </source>
</evidence>
<dbReference type="SFLD" id="SFLDG01091">
    <property type="entry name" value="uncharacterized_CHP01210-like"/>
    <property type="match status" value="1"/>
</dbReference>
<dbReference type="PANTHER" id="PTHR11135">
    <property type="entry name" value="HISTONE ACETYLTRANSFERASE-RELATED"/>
    <property type="match status" value="1"/>
</dbReference>
<dbReference type="GO" id="GO:0046872">
    <property type="term" value="F:metal ion binding"/>
    <property type="evidence" value="ECO:0007669"/>
    <property type="project" value="UniProtKB-KW"/>
</dbReference>
<keyword evidence="5" id="KW-0408">Iron</keyword>
<dbReference type="Pfam" id="PF04055">
    <property type="entry name" value="Radical_SAM"/>
    <property type="match status" value="1"/>
</dbReference>
<dbReference type="Proteomes" id="UP000217944">
    <property type="component" value="Unassembled WGS sequence"/>
</dbReference>
<dbReference type="PROSITE" id="PS51918">
    <property type="entry name" value="RADICAL_SAM"/>
    <property type="match status" value="1"/>
</dbReference>
<evidence type="ECO:0000313" key="9">
    <source>
        <dbReference type="Proteomes" id="UP000217944"/>
    </source>
</evidence>
<proteinExistence type="predicted"/>
<dbReference type="SUPFAM" id="SSF102114">
    <property type="entry name" value="Radical SAM enzymes"/>
    <property type="match status" value="1"/>
</dbReference>
<dbReference type="InterPro" id="IPR007197">
    <property type="entry name" value="rSAM"/>
</dbReference>
<organism evidence="8 9">
    <name type="scientific">Lebetimonas natsushimae</name>
    <dbReference type="NCBI Taxonomy" id="1936991"/>
    <lineage>
        <taxon>Bacteria</taxon>
        <taxon>Pseudomonadati</taxon>
        <taxon>Campylobacterota</taxon>
        <taxon>Epsilonproteobacteria</taxon>
        <taxon>Nautiliales</taxon>
        <taxon>Nautiliaceae</taxon>
        <taxon>Lebetimonas</taxon>
    </lineage>
</organism>
<reference evidence="8 9" key="1">
    <citation type="journal article" date="2017" name="Syst. Appl. Microbiol.">
        <title>Lebetimonas natsushimae sp. nov., a novel strictly anaerobic, moderately thermophilic chemoautotroph isolated from a deep-sea hydrothermal vent polychaete nest in the Mid-Okinawa Trough.</title>
        <authorList>
            <person name="Nagata R."/>
            <person name="Takaki Y."/>
            <person name="Tame A."/>
            <person name="Nunoura T."/>
            <person name="Muto H."/>
            <person name="Mino S."/>
            <person name="Sawayama S."/>
            <person name="Takai K."/>
            <person name="Nakagawa S."/>
        </authorList>
    </citation>
    <scope>NUCLEOTIDE SEQUENCE [LARGE SCALE GENOMIC DNA]</scope>
    <source>
        <strain evidence="8 9">HS1857</strain>
    </source>
</reference>
<accession>A0A292YCC2</accession>
<dbReference type="CDD" id="cd01335">
    <property type="entry name" value="Radical_SAM"/>
    <property type="match status" value="1"/>
</dbReference>
<dbReference type="InterPro" id="IPR005911">
    <property type="entry name" value="YhcC-like"/>
</dbReference>
<evidence type="ECO:0000256" key="4">
    <source>
        <dbReference type="ARBA" id="ARBA00022723"/>
    </source>
</evidence>
<dbReference type="EMBL" id="BDME01000001">
    <property type="protein sequence ID" value="GAX87133.1"/>
    <property type="molecule type" value="Genomic_DNA"/>
</dbReference>
<gene>
    <name evidence="8" type="ORF">LNAT_P0428</name>
</gene>
<evidence type="ECO:0000256" key="1">
    <source>
        <dbReference type="ARBA" id="ARBA00001966"/>
    </source>
</evidence>
<dbReference type="PANTHER" id="PTHR11135:SF1">
    <property type="entry name" value="PROTEIN YHCC"/>
    <property type="match status" value="1"/>
</dbReference>
<dbReference type="InterPro" id="IPR013785">
    <property type="entry name" value="Aldolase_TIM"/>
</dbReference>
<comment type="caution">
    <text evidence="8">The sequence shown here is derived from an EMBL/GenBank/DDBJ whole genome shotgun (WGS) entry which is preliminary data.</text>
</comment>
<dbReference type="RefSeq" id="WP_096258288.1">
    <property type="nucleotide sequence ID" value="NZ_BDME01000001.1"/>
</dbReference>
<dbReference type="GO" id="GO:0003824">
    <property type="term" value="F:catalytic activity"/>
    <property type="evidence" value="ECO:0007669"/>
    <property type="project" value="InterPro"/>
</dbReference>
<dbReference type="InterPro" id="IPR032432">
    <property type="entry name" value="Radical_SAM_C"/>
</dbReference>
<feature type="domain" description="Radical SAM core" evidence="7">
    <location>
        <begin position="14"/>
        <end position="273"/>
    </location>
</feature>
<dbReference type="SFLD" id="SFLDG01086">
    <property type="entry name" value="elongater_protein-like"/>
    <property type="match status" value="1"/>
</dbReference>
<dbReference type="InterPro" id="IPR039661">
    <property type="entry name" value="ELP3"/>
</dbReference>
<keyword evidence="4" id="KW-0479">Metal-binding</keyword>
<evidence type="ECO:0000256" key="3">
    <source>
        <dbReference type="ARBA" id="ARBA00022691"/>
    </source>
</evidence>
<keyword evidence="9" id="KW-1185">Reference proteome</keyword>
<sequence>MDKLYTFGKYLKQKYNKKIKKVPISVPGFTCPNIDGTKARGGCIFCENESFSPNFKKERFTLNPYTEKNPILKKQLNELRIQYNETTKIYKNLYKSEKFIVYFQSFTNTYAPFDTLKTLYEEALKLSDAIGLSIGTRADSIDDKTLNYLKEKSQDYEIWVEYGVQSSNNKTLAKINRAEFFEDIAQTIKKTKELGINVCAHLIFGLPGETQEDMLKSVEDVIKLEIDSIKIHPLYVTENTLLALEYKKGNFEPITEELYIDTLIKAIKMLPNNVSIQRMTAGTENLLAPEWCKNKATQMSHIHKALLKEGITF</sequence>
<evidence type="ECO:0000259" key="7">
    <source>
        <dbReference type="PROSITE" id="PS51918"/>
    </source>
</evidence>
<dbReference type="NCBIfam" id="TIGR01212">
    <property type="entry name" value="TIGR01212 family radical SAM protein"/>
    <property type="match status" value="1"/>
</dbReference>
<name>A0A292YCC2_9BACT</name>
<evidence type="ECO:0000256" key="6">
    <source>
        <dbReference type="ARBA" id="ARBA00023014"/>
    </source>
</evidence>
<dbReference type="InterPro" id="IPR006638">
    <property type="entry name" value="Elp3/MiaA/NifB-like_rSAM"/>
</dbReference>
<dbReference type="AlphaFoldDB" id="A0A292YCC2"/>
<dbReference type="InterPro" id="IPR058240">
    <property type="entry name" value="rSAM_sf"/>
</dbReference>
<evidence type="ECO:0000256" key="5">
    <source>
        <dbReference type="ARBA" id="ARBA00023004"/>
    </source>
</evidence>
<protein>
    <recommendedName>
        <fullName evidence="7">Radical SAM core domain-containing protein</fullName>
    </recommendedName>
</protein>
<dbReference type="Gene3D" id="3.20.20.70">
    <property type="entry name" value="Aldolase class I"/>
    <property type="match status" value="1"/>
</dbReference>
<dbReference type="GO" id="GO:0051539">
    <property type="term" value="F:4 iron, 4 sulfur cluster binding"/>
    <property type="evidence" value="ECO:0007669"/>
    <property type="project" value="UniProtKB-KW"/>
</dbReference>
<dbReference type="OrthoDB" id="9801689at2"/>
<keyword evidence="6" id="KW-0411">Iron-sulfur</keyword>